<dbReference type="EMBL" id="KX683284">
    <property type="protein sequence ID" value="ARF19192.1"/>
    <property type="molecule type" value="Genomic_DNA"/>
</dbReference>
<protein>
    <submittedName>
        <fullName evidence="3">Uncharacterized protein</fullName>
    </submittedName>
</protein>
<feature type="region of interest" description="Disordered" evidence="1">
    <location>
        <begin position="86"/>
        <end position="140"/>
    </location>
</feature>
<sequence>MSEQENKIPTAVEIEQALRERHQKEIEQNDKTDKGDEDDGKSVKRLGIEKLKKSRKGLVIIVAAFLLLAAGVSVYYIPSIIRAMSSGDDKPASNAVSTGSVKRATGLSDDVDPFNTREEPAKTEERKESSGKAETPPEKVQQNFSRALDVAYGGAALLPQIPVVAHQRPAIPGTRGTAVTNRQRFSLLMQGNPRSFLKLRAFLMTLTFSFLKIPRLSARWTDDLFLIWLASWSVRLMRTYTVQTGM</sequence>
<keyword evidence="2" id="KW-0812">Transmembrane</keyword>
<dbReference type="AlphaFoldDB" id="A0A1W5T852"/>
<keyword evidence="3" id="KW-0614">Plasmid</keyword>
<accession>A0A1W5T852</accession>
<feature type="compositionally biased region" description="Basic and acidic residues" evidence="1">
    <location>
        <begin position="16"/>
        <end position="41"/>
    </location>
</feature>
<keyword evidence="2" id="KW-1133">Transmembrane helix</keyword>
<proteinExistence type="predicted"/>
<evidence type="ECO:0000313" key="3">
    <source>
        <dbReference type="EMBL" id="ARF19192.1"/>
    </source>
</evidence>
<organism evidence="3">
    <name type="scientific">Escherichia coli</name>
    <dbReference type="NCBI Taxonomy" id="562"/>
    <lineage>
        <taxon>Bacteria</taxon>
        <taxon>Pseudomonadati</taxon>
        <taxon>Pseudomonadota</taxon>
        <taxon>Gammaproteobacteria</taxon>
        <taxon>Enterobacterales</taxon>
        <taxon>Enterobacteriaceae</taxon>
        <taxon>Escherichia</taxon>
    </lineage>
</organism>
<reference evidence="3" key="1">
    <citation type="submission" date="2016-08" db="EMBL/GenBank/DDBJ databases">
        <title>The coexistence of KPC-2-, SHV-11- and TEM-1- Encoding Plasmids Harboring Class 1 Integrons in Extensive Drug Resistance Escherichia Coli Sequence Type 1642.</title>
        <authorList>
            <person name="Jeong S."/>
            <person name="Yoon E.-J."/>
            <person name="Kim J.O."/>
            <person name="Bae I.K."/>
            <person name="Lee W."/>
            <person name="Lee H."/>
            <person name="Jeong S.H."/>
            <person name="Lee K."/>
        </authorList>
    </citation>
    <scope>NUCLEOTIDE SEQUENCE</scope>
    <source>
        <strain evidence="3">EcU443</strain>
        <plasmid evidence="3">pECSEV_02</plasmid>
    </source>
</reference>
<feature type="region of interest" description="Disordered" evidence="1">
    <location>
        <begin position="1"/>
        <end position="41"/>
    </location>
</feature>
<name>A0A1W5T852_ECOLX</name>
<keyword evidence="2" id="KW-0472">Membrane</keyword>
<feature type="compositionally biased region" description="Basic and acidic residues" evidence="1">
    <location>
        <begin position="115"/>
        <end position="137"/>
    </location>
</feature>
<feature type="transmembrane region" description="Helical" evidence="2">
    <location>
        <begin position="58"/>
        <end position="77"/>
    </location>
</feature>
<evidence type="ECO:0000256" key="2">
    <source>
        <dbReference type="SAM" id="Phobius"/>
    </source>
</evidence>
<evidence type="ECO:0000256" key="1">
    <source>
        <dbReference type="SAM" id="MobiDB-lite"/>
    </source>
</evidence>
<geneLocation type="plasmid" evidence="3">
    <name>pECSEV_02</name>
</geneLocation>